<protein>
    <submittedName>
        <fullName evidence="2">Metal dependent phosphohydrolase</fullName>
    </submittedName>
</protein>
<reference evidence="3" key="1">
    <citation type="submission" date="2017-02" db="EMBL/GenBank/DDBJ databases">
        <authorList>
            <person name="Varghese N."/>
            <person name="Submissions S."/>
        </authorList>
    </citation>
    <scope>NUCLEOTIDE SEQUENCE [LARGE SCALE GENOMIC DNA]</scope>
    <source>
        <strain evidence="3">ATCC BAA-73</strain>
    </source>
</reference>
<evidence type="ECO:0000313" key="2">
    <source>
        <dbReference type="EMBL" id="SJZ72306.1"/>
    </source>
</evidence>
<dbReference type="GO" id="GO:0016787">
    <property type="term" value="F:hydrolase activity"/>
    <property type="evidence" value="ECO:0007669"/>
    <property type="project" value="UniProtKB-KW"/>
</dbReference>
<keyword evidence="2" id="KW-0378">Hydrolase</keyword>
<sequence>MGKVTLKKIKQNPQITAYINKADEHLRSMGFTEHSFRHANLVADIAKNILEKLDYPERIMELAAIAGYLHDIGNVVNRERHGHISATLVSQILTNMDVDYEEIATIIGAIGNHDEGTGEPVSPVAAALIISDKSDVHWTRVRNEDYATFDIHDRVNYAAKQSFIEVDPEGEKITLELEIDKEISTVMEYFEIFLTRMIMCRRAAETLSCDFHLIINEVELL</sequence>
<gene>
    <name evidence="2" type="ORF">SAMN02745118_01653</name>
</gene>
<dbReference type="SMART" id="SM00471">
    <property type="entry name" value="HDc"/>
    <property type="match status" value="1"/>
</dbReference>
<dbReference type="STRING" id="142842.SAMN02745118_01653"/>
<accession>A0A1T4MZM4</accession>
<dbReference type="InterPro" id="IPR003607">
    <property type="entry name" value="HD/PDEase_dom"/>
</dbReference>
<dbReference type="Gene3D" id="1.10.3210.10">
    <property type="entry name" value="Hypothetical protein af1432"/>
    <property type="match status" value="1"/>
</dbReference>
<name>A0A1T4MZM4_9FIRM</name>
<dbReference type="InterPro" id="IPR006674">
    <property type="entry name" value="HD_domain"/>
</dbReference>
<dbReference type="EMBL" id="FUWM01000012">
    <property type="protein sequence ID" value="SJZ72306.1"/>
    <property type="molecule type" value="Genomic_DNA"/>
</dbReference>
<proteinExistence type="predicted"/>
<dbReference type="SUPFAM" id="SSF109604">
    <property type="entry name" value="HD-domain/PDEase-like"/>
    <property type="match status" value="1"/>
</dbReference>
<evidence type="ECO:0000259" key="1">
    <source>
        <dbReference type="SMART" id="SM00471"/>
    </source>
</evidence>
<dbReference type="OrthoDB" id="247014at2"/>
<dbReference type="Pfam" id="PF01966">
    <property type="entry name" value="HD"/>
    <property type="match status" value="1"/>
</dbReference>
<organism evidence="2 3">
    <name type="scientific">Selenihalanaerobacter shriftii</name>
    <dbReference type="NCBI Taxonomy" id="142842"/>
    <lineage>
        <taxon>Bacteria</taxon>
        <taxon>Bacillati</taxon>
        <taxon>Bacillota</taxon>
        <taxon>Clostridia</taxon>
        <taxon>Halanaerobiales</taxon>
        <taxon>Halobacteroidaceae</taxon>
        <taxon>Selenihalanaerobacter</taxon>
    </lineage>
</organism>
<feature type="domain" description="HD/PDEase" evidence="1">
    <location>
        <begin position="31"/>
        <end position="146"/>
    </location>
</feature>
<evidence type="ECO:0000313" key="3">
    <source>
        <dbReference type="Proteomes" id="UP000190625"/>
    </source>
</evidence>
<dbReference type="AlphaFoldDB" id="A0A1T4MZM4"/>
<dbReference type="Proteomes" id="UP000190625">
    <property type="component" value="Unassembled WGS sequence"/>
</dbReference>
<keyword evidence="3" id="KW-1185">Reference proteome</keyword>
<dbReference type="RefSeq" id="WP_078810114.1">
    <property type="nucleotide sequence ID" value="NZ_FUWM01000012.1"/>
</dbReference>